<keyword evidence="11" id="KW-1185">Reference proteome</keyword>
<evidence type="ECO:0000256" key="6">
    <source>
        <dbReference type="ARBA" id="ARBA00022833"/>
    </source>
</evidence>
<dbReference type="GO" id="GO:0008892">
    <property type="term" value="F:guanine deaminase activity"/>
    <property type="evidence" value="ECO:0007669"/>
    <property type="project" value="UniProtKB-UniRule"/>
</dbReference>
<dbReference type="EMBL" id="VFRP01000007">
    <property type="protein sequence ID" value="TPE51392.1"/>
    <property type="molecule type" value="Genomic_DNA"/>
</dbReference>
<evidence type="ECO:0000256" key="4">
    <source>
        <dbReference type="ARBA" id="ARBA00022723"/>
    </source>
</evidence>
<comment type="catalytic activity">
    <reaction evidence="8">
        <text>guanine + H2O + H(+) = xanthine + NH4(+)</text>
        <dbReference type="Rhea" id="RHEA:14665"/>
        <dbReference type="ChEBI" id="CHEBI:15377"/>
        <dbReference type="ChEBI" id="CHEBI:15378"/>
        <dbReference type="ChEBI" id="CHEBI:16235"/>
        <dbReference type="ChEBI" id="CHEBI:17712"/>
        <dbReference type="ChEBI" id="CHEBI:28938"/>
        <dbReference type="EC" id="3.5.4.3"/>
    </reaction>
</comment>
<protein>
    <recommendedName>
        <fullName evidence="3 7">Guanine deaminase</fullName>
        <shortName evidence="8">Guanase</shortName>
        <ecNumber evidence="3 7">3.5.4.3</ecNumber>
    </recommendedName>
    <alternativeName>
        <fullName evidence="8">Guanine aminohydrolase</fullName>
    </alternativeName>
</protein>
<dbReference type="PANTHER" id="PTHR11271">
    <property type="entry name" value="GUANINE DEAMINASE"/>
    <property type="match status" value="1"/>
</dbReference>
<reference evidence="10 11" key="1">
    <citation type="submission" date="2019-06" db="EMBL/GenBank/DDBJ databases">
        <title>A novel bacterium of genus Amaricoccus, isolated from marine sediment.</title>
        <authorList>
            <person name="Huang H."/>
            <person name="Mo K."/>
            <person name="Hu Y."/>
        </authorList>
    </citation>
    <scope>NUCLEOTIDE SEQUENCE [LARGE SCALE GENOMIC DNA]</scope>
    <source>
        <strain evidence="10 11">HB172011</strain>
    </source>
</reference>
<sequence>MTATTKALRGAAISIDADPFLREPRDCLTHHEDALTVISDGIVTAFGPYDPAAVRPGVEPERYEGLLCPGFIDAHVHYPQMQVIGAYGTELLEWLTTYTFPAEQSFADDAHAARVAGLFLRELLRAGTTTAVVYCTVHPGSVDAFFAESARFNTRMIAGKVLMDRNAPPALLDTAERGYTESRALIERWHGVGRQLYCVTPRFAPTSTEAQLDAAGALVRETPGVFTQTHLCENRAEIEWVRELFPARESYLDVYAHAGLVGPRSMFGHAIHMHEGDFQTCHDTGAALAFCPTSNLFLGSGLFRLYDAMDPKRPVRVGLGTDVGGGTSLSQLRSLDEAYKVVALSGAKLDAVRGFWLATAGGAEALRLGDRLGRIAPGYEADLVVLDPKATPFMAFRTGYCQSIEELLFALMIMGDDRAIRRTYVAGERVYDRDRPEQFRYP</sequence>
<dbReference type="Pfam" id="PF01979">
    <property type="entry name" value="Amidohydro_1"/>
    <property type="match status" value="1"/>
</dbReference>
<keyword evidence="5 8" id="KW-0378">Hydrolase</keyword>
<evidence type="ECO:0000256" key="8">
    <source>
        <dbReference type="RuleBase" id="RU366009"/>
    </source>
</evidence>
<evidence type="ECO:0000256" key="1">
    <source>
        <dbReference type="ARBA" id="ARBA00004984"/>
    </source>
</evidence>
<comment type="similarity">
    <text evidence="2 8">Belongs to the metallo-dependent hydrolases superfamily. ATZ/TRZ family.</text>
</comment>
<evidence type="ECO:0000313" key="10">
    <source>
        <dbReference type="EMBL" id="TPE51392.1"/>
    </source>
</evidence>
<feature type="domain" description="Amidohydrolase-related" evidence="9">
    <location>
        <begin position="67"/>
        <end position="430"/>
    </location>
</feature>
<dbReference type="InterPro" id="IPR051607">
    <property type="entry name" value="Metallo-dep_hydrolases"/>
</dbReference>
<dbReference type="InterPro" id="IPR014311">
    <property type="entry name" value="Guanine_deaminase"/>
</dbReference>
<dbReference type="NCBIfam" id="TIGR02967">
    <property type="entry name" value="guan_deamin"/>
    <property type="match status" value="1"/>
</dbReference>
<dbReference type="Gene3D" id="2.30.40.10">
    <property type="entry name" value="Urease, subunit C, domain 1"/>
    <property type="match status" value="1"/>
</dbReference>
<dbReference type="SUPFAM" id="SSF51556">
    <property type="entry name" value="Metallo-dependent hydrolases"/>
    <property type="match status" value="1"/>
</dbReference>
<dbReference type="GO" id="GO:0008270">
    <property type="term" value="F:zinc ion binding"/>
    <property type="evidence" value="ECO:0007669"/>
    <property type="project" value="UniProtKB-UniRule"/>
</dbReference>
<proteinExistence type="inferred from homology"/>
<evidence type="ECO:0000256" key="7">
    <source>
        <dbReference type="NCBIfam" id="TIGR02967"/>
    </source>
</evidence>
<comment type="function">
    <text evidence="8">Catalyzes the hydrolytic deamination of guanine, producing xanthine and ammonia.</text>
</comment>
<dbReference type="GO" id="GO:0006147">
    <property type="term" value="P:guanine catabolic process"/>
    <property type="evidence" value="ECO:0007669"/>
    <property type="project" value="UniProtKB-UniRule"/>
</dbReference>
<dbReference type="InterPro" id="IPR032466">
    <property type="entry name" value="Metal_Hydrolase"/>
</dbReference>
<evidence type="ECO:0000256" key="3">
    <source>
        <dbReference type="ARBA" id="ARBA00012781"/>
    </source>
</evidence>
<accession>A0A501WRE7</accession>
<dbReference type="InterPro" id="IPR006680">
    <property type="entry name" value="Amidohydro-rel"/>
</dbReference>
<keyword evidence="6 8" id="KW-0862">Zinc</keyword>
<dbReference type="AlphaFoldDB" id="A0A501WRE7"/>
<dbReference type="PANTHER" id="PTHR11271:SF6">
    <property type="entry name" value="GUANINE DEAMINASE"/>
    <property type="match status" value="1"/>
</dbReference>
<keyword evidence="4 8" id="KW-0479">Metal-binding</keyword>
<dbReference type="EC" id="3.5.4.3" evidence="3 7"/>
<comment type="cofactor">
    <cofactor evidence="8">
        <name>Zn(2+)</name>
        <dbReference type="ChEBI" id="CHEBI:29105"/>
    </cofactor>
    <text evidence="8">Binds 1 zinc ion per subunit.</text>
</comment>
<gene>
    <name evidence="10" type="primary">guaD</name>
    <name evidence="10" type="ORF">FJM51_09125</name>
</gene>
<organism evidence="10 11">
    <name type="scientific">Amaricoccus solimangrovi</name>
    <dbReference type="NCBI Taxonomy" id="2589815"/>
    <lineage>
        <taxon>Bacteria</taxon>
        <taxon>Pseudomonadati</taxon>
        <taxon>Pseudomonadota</taxon>
        <taxon>Alphaproteobacteria</taxon>
        <taxon>Rhodobacterales</taxon>
        <taxon>Paracoccaceae</taxon>
        <taxon>Amaricoccus</taxon>
    </lineage>
</organism>
<evidence type="ECO:0000313" key="11">
    <source>
        <dbReference type="Proteomes" id="UP000319255"/>
    </source>
</evidence>
<comment type="pathway">
    <text evidence="1 8">Purine metabolism; guanine degradation; xanthine from guanine: step 1/1.</text>
</comment>
<dbReference type="Gene3D" id="3.20.20.140">
    <property type="entry name" value="Metal-dependent hydrolases"/>
    <property type="match status" value="1"/>
</dbReference>
<dbReference type="SUPFAM" id="SSF51338">
    <property type="entry name" value="Composite domain of metallo-dependent hydrolases"/>
    <property type="match status" value="2"/>
</dbReference>
<dbReference type="NCBIfam" id="NF006679">
    <property type="entry name" value="PRK09228.1"/>
    <property type="match status" value="1"/>
</dbReference>
<dbReference type="InterPro" id="IPR011059">
    <property type="entry name" value="Metal-dep_hydrolase_composite"/>
</dbReference>
<dbReference type="FunFam" id="3.20.20.140:FF:000022">
    <property type="entry name" value="Guanine deaminase"/>
    <property type="match status" value="1"/>
</dbReference>
<dbReference type="OrthoDB" id="9787621at2"/>
<comment type="caution">
    <text evidence="10">The sequence shown here is derived from an EMBL/GenBank/DDBJ whole genome shotgun (WGS) entry which is preliminary data.</text>
</comment>
<dbReference type="RefSeq" id="WP_140453828.1">
    <property type="nucleotide sequence ID" value="NZ_VFRP01000007.1"/>
</dbReference>
<evidence type="ECO:0000256" key="5">
    <source>
        <dbReference type="ARBA" id="ARBA00022801"/>
    </source>
</evidence>
<dbReference type="GO" id="GO:0005829">
    <property type="term" value="C:cytosol"/>
    <property type="evidence" value="ECO:0007669"/>
    <property type="project" value="TreeGrafter"/>
</dbReference>
<dbReference type="Proteomes" id="UP000319255">
    <property type="component" value="Unassembled WGS sequence"/>
</dbReference>
<evidence type="ECO:0000259" key="9">
    <source>
        <dbReference type="Pfam" id="PF01979"/>
    </source>
</evidence>
<evidence type="ECO:0000256" key="2">
    <source>
        <dbReference type="ARBA" id="ARBA00006745"/>
    </source>
</evidence>
<name>A0A501WRE7_9RHOB</name>
<dbReference type="UniPathway" id="UPA00603">
    <property type="reaction ID" value="UER00660"/>
</dbReference>